<evidence type="ECO:0008006" key="3">
    <source>
        <dbReference type="Google" id="ProtNLM"/>
    </source>
</evidence>
<comment type="caution">
    <text evidence="1">The sequence shown here is derived from an EMBL/GenBank/DDBJ whole genome shotgun (WGS) entry which is preliminary data.</text>
</comment>
<gene>
    <name evidence="1" type="ORF">OV287_53810</name>
</gene>
<proteinExistence type="predicted"/>
<accession>A0ABT4ANS9</accession>
<reference evidence="1 2" key="1">
    <citation type="submission" date="2022-11" db="EMBL/GenBank/DDBJ databases">
        <title>Minimal conservation of predation-associated metabolite biosynthetic gene clusters underscores biosynthetic potential of Myxococcota including descriptions for ten novel species: Archangium lansinium sp. nov., Myxococcus landrumus sp. nov., Nannocystis bai.</title>
        <authorList>
            <person name="Ahearne A."/>
            <person name="Stevens C."/>
            <person name="Phillips K."/>
        </authorList>
    </citation>
    <scope>NUCLEOTIDE SEQUENCE [LARGE SCALE GENOMIC DNA]</scope>
    <source>
        <strain evidence="1 2">MIWBW</strain>
    </source>
</reference>
<evidence type="ECO:0000313" key="1">
    <source>
        <dbReference type="EMBL" id="MCY1083345.1"/>
    </source>
</evidence>
<dbReference type="EMBL" id="JAPNKA010000001">
    <property type="protein sequence ID" value="MCY1083345.1"/>
    <property type="molecule type" value="Genomic_DNA"/>
</dbReference>
<organism evidence="1 2">
    <name type="scientific">Archangium lansingense</name>
    <dbReference type="NCBI Taxonomy" id="2995310"/>
    <lineage>
        <taxon>Bacteria</taxon>
        <taxon>Pseudomonadati</taxon>
        <taxon>Myxococcota</taxon>
        <taxon>Myxococcia</taxon>
        <taxon>Myxococcales</taxon>
        <taxon>Cystobacterineae</taxon>
        <taxon>Archangiaceae</taxon>
        <taxon>Archangium</taxon>
    </lineage>
</organism>
<protein>
    <recommendedName>
        <fullName evidence="3">STAS/SEC14 domain-containing protein</fullName>
    </recommendedName>
</protein>
<dbReference type="RefSeq" id="WP_267541879.1">
    <property type="nucleotide sequence ID" value="NZ_JAPNKA010000001.1"/>
</dbReference>
<sequence length="152" mass="17007">MAGRVDFDDESLWPLLLVGYVGTPSAEQQEEYQACLSACLRRGEKYVSIIDTRSFVGIPMAQRQRMAEFLKEQEDLFRQVSLGTCLLITSPMVRLIVSVVFHLKPMPSPYYVAASMPAALDWVIGRLEAAGLTEDAARIRQQSERLLLGRVG</sequence>
<dbReference type="Proteomes" id="UP001207654">
    <property type="component" value="Unassembled WGS sequence"/>
</dbReference>
<keyword evidence="2" id="KW-1185">Reference proteome</keyword>
<name>A0ABT4ANS9_9BACT</name>
<evidence type="ECO:0000313" key="2">
    <source>
        <dbReference type="Proteomes" id="UP001207654"/>
    </source>
</evidence>